<dbReference type="InterPro" id="IPR001245">
    <property type="entry name" value="Ser-Thr/Tyr_kinase_cat_dom"/>
</dbReference>
<proteinExistence type="predicted"/>
<keyword evidence="4" id="KW-1185">Reference proteome</keyword>
<feature type="domain" description="Serine-threonine/tyrosine-protein kinase catalytic" evidence="2">
    <location>
        <begin position="1"/>
        <end position="61"/>
    </location>
</feature>
<dbReference type="EMBL" id="AUPC02000104">
    <property type="protein sequence ID" value="POG71734.1"/>
    <property type="molecule type" value="Genomic_DNA"/>
</dbReference>
<dbReference type="Gene3D" id="1.10.510.10">
    <property type="entry name" value="Transferase(Phosphotransferase) domain 1"/>
    <property type="match status" value="1"/>
</dbReference>
<evidence type="ECO:0000259" key="2">
    <source>
        <dbReference type="Pfam" id="PF07714"/>
    </source>
</evidence>
<feature type="region of interest" description="Disordered" evidence="1">
    <location>
        <begin position="117"/>
        <end position="137"/>
    </location>
</feature>
<dbReference type="Proteomes" id="UP000018888">
    <property type="component" value="Unassembled WGS sequence"/>
</dbReference>
<dbReference type="AlphaFoldDB" id="A0A2P4Q2B4"/>
<comment type="caution">
    <text evidence="3">The sequence shown here is derived from an EMBL/GenBank/DDBJ whole genome shotgun (WGS) entry which is preliminary data.</text>
</comment>
<accession>A0A2P4Q2B4</accession>
<feature type="non-terminal residue" evidence="3">
    <location>
        <position position="137"/>
    </location>
</feature>
<protein>
    <recommendedName>
        <fullName evidence="2">Serine-threonine/tyrosine-protein kinase catalytic domain-containing protein</fullName>
    </recommendedName>
</protein>
<dbReference type="SUPFAM" id="SSF56112">
    <property type="entry name" value="Protein kinase-like (PK-like)"/>
    <property type="match status" value="1"/>
</dbReference>
<reference evidence="3 4" key="1">
    <citation type="journal article" date="2013" name="Proc. Natl. Acad. Sci. U.S.A.">
        <title>Genome of an arbuscular mycorrhizal fungus provides insight into the oldest plant symbiosis.</title>
        <authorList>
            <person name="Tisserant E."/>
            <person name="Malbreil M."/>
            <person name="Kuo A."/>
            <person name="Kohler A."/>
            <person name="Symeonidi A."/>
            <person name="Balestrini R."/>
            <person name="Charron P."/>
            <person name="Duensing N."/>
            <person name="Frei Dit Frey N."/>
            <person name="Gianinazzi-Pearson V."/>
            <person name="Gilbert L.B."/>
            <person name="Handa Y."/>
            <person name="Herr J.R."/>
            <person name="Hijri M."/>
            <person name="Koul R."/>
            <person name="Kawaguchi M."/>
            <person name="Krajinski F."/>
            <person name="Lammers P.J."/>
            <person name="Masclaux F.G."/>
            <person name="Murat C."/>
            <person name="Morin E."/>
            <person name="Ndikumana S."/>
            <person name="Pagni M."/>
            <person name="Petitpierre D."/>
            <person name="Requena N."/>
            <person name="Rosikiewicz P."/>
            <person name="Riley R."/>
            <person name="Saito K."/>
            <person name="San Clemente H."/>
            <person name="Shapiro H."/>
            <person name="van Tuinen D."/>
            <person name="Becard G."/>
            <person name="Bonfante P."/>
            <person name="Paszkowski U."/>
            <person name="Shachar-Hill Y.Y."/>
            <person name="Tuskan G.A."/>
            <person name="Young P.W."/>
            <person name="Sanders I.R."/>
            <person name="Henrissat B."/>
            <person name="Rensing S.A."/>
            <person name="Grigoriev I.V."/>
            <person name="Corradi N."/>
            <person name="Roux C."/>
            <person name="Martin F."/>
        </authorList>
    </citation>
    <scope>NUCLEOTIDE SEQUENCE [LARGE SCALE GENOMIC DNA]</scope>
    <source>
        <strain evidence="3 4">DAOM 197198</strain>
    </source>
</reference>
<dbReference type="VEuPathDB" id="FungiDB:RhiirFUN_008338"/>
<dbReference type="GO" id="GO:0004672">
    <property type="term" value="F:protein kinase activity"/>
    <property type="evidence" value="ECO:0007669"/>
    <property type="project" value="InterPro"/>
</dbReference>
<evidence type="ECO:0000313" key="4">
    <source>
        <dbReference type="Proteomes" id="UP000018888"/>
    </source>
</evidence>
<dbReference type="Pfam" id="PF07714">
    <property type="entry name" value="PK_Tyr_Ser-Thr"/>
    <property type="match status" value="1"/>
</dbReference>
<gene>
    <name evidence="3" type="ORF">GLOIN_2v1857216</name>
</gene>
<dbReference type="InterPro" id="IPR011009">
    <property type="entry name" value="Kinase-like_dom_sf"/>
</dbReference>
<evidence type="ECO:0000313" key="3">
    <source>
        <dbReference type="EMBL" id="POG71734.1"/>
    </source>
</evidence>
<sequence length="137" mass="15777">MYEVISGLRPYHNISHENLAIKICKGLRPRFNIKVPQLIVQLIKGCLDSDPLKRPKAEEIEIILYTWLCKPSDKQTVVLRTQIEEADNINNNSPNITIPSTSLGFSYETRSLNFNNLPEPKNSDDYYEQNDNIISKE</sequence>
<organism evidence="3 4">
    <name type="scientific">Rhizophagus irregularis (strain DAOM 181602 / DAOM 197198 / MUCL 43194)</name>
    <name type="common">Arbuscular mycorrhizal fungus</name>
    <name type="synonym">Glomus intraradices</name>
    <dbReference type="NCBI Taxonomy" id="747089"/>
    <lineage>
        <taxon>Eukaryota</taxon>
        <taxon>Fungi</taxon>
        <taxon>Fungi incertae sedis</taxon>
        <taxon>Mucoromycota</taxon>
        <taxon>Glomeromycotina</taxon>
        <taxon>Glomeromycetes</taxon>
        <taxon>Glomerales</taxon>
        <taxon>Glomeraceae</taxon>
        <taxon>Rhizophagus</taxon>
    </lineage>
</organism>
<name>A0A2P4Q2B4_RHIID</name>
<reference evidence="3 4" key="2">
    <citation type="journal article" date="2018" name="New Phytol.">
        <title>High intraspecific genome diversity in the model arbuscular mycorrhizal symbiont Rhizophagus irregularis.</title>
        <authorList>
            <person name="Chen E.C.H."/>
            <person name="Morin E."/>
            <person name="Beaudet D."/>
            <person name="Noel J."/>
            <person name="Yildirir G."/>
            <person name="Ndikumana S."/>
            <person name="Charron P."/>
            <person name="St-Onge C."/>
            <person name="Giorgi J."/>
            <person name="Kruger M."/>
            <person name="Marton T."/>
            <person name="Ropars J."/>
            <person name="Grigoriev I.V."/>
            <person name="Hainaut M."/>
            <person name="Henrissat B."/>
            <person name="Roux C."/>
            <person name="Martin F."/>
            <person name="Corradi N."/>
        </authorList>
    </citation>
    <scope>NUCLEOTIDE SEQUENCE [LARGE SCALE GENOMIC DNA]</scope>
    <source>
        <strain evidence="3 4">DAOM 197198</strain>
    </source>
</reference>
<evidence type="ECO:0000256" key="1">
    <source>
        <dbReference type="SAM" id="MobiDB-lite"/>
    </source>
</evidence>